<proteinExistence type="predicted"/>
<evidence type="ECO:0000313" key="3">
    <source>
        <dbReference type="Proteomes" id="UP000294662"/>
    </source>
</evidence>
<keyword evidence="3" id="KW-1185">Reference proteome</keyword>
<keyword evidence="1" id="KW-0472">Membrane</keyword>
<accession>A0A4V6PG67</accession>
<gene>
    <name evidence="2" type="ORF">E1B25_12990</name>
</gene>
<dbReference type="PIRSF" id="PIRSF016789">
    <property type="entry name" value="DUF454"/>
    <property type="match status" value="1"/>
</dbReference>
<protein>
    <submittedName>
        <fullName evidence="2">DUF454 domain-containing protein</fullName>
    </submittedName>
</protein>
<dbReference type="InterPro" id="IPR007401">
    <property type="entry name" value="DUF454"/>
</dbReference>
<dbReference type="EMBL" id="SMFP01000008">
    <property type="protein sequence ID" value="TDE37006.1"/>
    <property type="molecule type" value="Genomic_DNA"/>
</dbReference>
<keyword evidence="1" id="KW-1133">Transmembrane helix</keyword>
<name>A0A4V6PG67_9RHOB</name>
<dbReference type="PANTHER" id="PTHR35813:SF1">
    <property type="entry name" value="INNER MEMBRANE PROTEIN YBAN"/>
    <property type="match status" value="1"/>
</dbReference>
<reference evidence="2 3" key="1">
    <citation type="submission" date="2019-03" db="EMBL/GenBank/DDBJ databases">
        <authorList>
            <person name="Zhang S."/>
        </authorList>
    </citation>
    <scope>NUCLEOTIDE SEQUENCE [LARGE SCALE GENOMIC DNA]</scope>
    <source>
        <strain evidence="2 3">S4J41</strain>
    </source>
</reference>
<dbReference type="Pfam" id="PF04304">
    <property type="entry name" value="DUF454"/>
    <property type="match status" value="1"/>
</dbReference>
<dbReference type="AlphaFoldDB" id="A0A4V6PG67"/>
<dbReference type="GO" id="GO:0005886">
    <property type="term" value="C:plasma membrane"/>
    <property type="evidence" value="ECO:0007669"/>
    <property type="project" value="TreeGrafter"/>
</dbReference>
<dbReference type="PANTHER" id="PTHR35813">
    <property type="entry name" value="INNER MEMBRANE PROTEIN YBAN"/>
    <property type="match status" value="1"/>
</dbReference>
<evidence type="ECO:0000313" key="2">
    <source>
        <dbReference type="EMBL" id="TDE37006.1"/>
    </source>
</evidence>
<evidence type="ECO:0000256" key="1">
    <source>
        <dbReference type="SAM" id="Phobius"/>
    </source>
</evidence>
<dbReference type="OrthoDB" id="9816293at2"/>
<feature type="transmembrane region" description="Helical" evidence="1">
    <location>
        <begin position="6"/>
        <end position="39"/>
    </location>
</feature>
<comment type="caution">
    <text evidence="2">The sequence shown here is derived from an EMBL/GenBank/DDBJ whole genome shotgun (WGS) entry which is preliminary data.</text>
</comment>
<dbReference type="RefSeq" id="WP_132829920.1">
    <property type="nucleotide sequence ID" value="NZ_SMFP01000008.1"/>
</dbReference>
<sequence length="117" mass="12906">MRFVWAGLGTLCVGLALIGVFLPLLPTVPFLLLASFLFARSSPRLHTWILSHPRFGPVIEDWTRSGAIHPRAKRLATLSIVAVFMLSLLFGLSITLLAIQALVLSGVLIFIWTRPND</sequence>
<organism evidence="2 3">
    <name type="scientific">Antarcticimicrobium sediminis</name>
    <dbReference type="NCBI Taxonomy" id="2546227"/>
    <lineage>
        <taxon>Bacteria</taxon>
        <taxon>Pseudomonadati</taxon>
        <taxon>Pseudomonadota</taxon>
        <taxon>Alphaproteobacteria</taxon>
        <taxon>Rhodobacterales</taxon>
        <taxon>Paracoccaceae</taxon>
        <taxon>Antarcticimicrobium</taxon>
    </lineage>
</organism>
<dbReference type="Proteomes" id="UP000294662">
    <property type="component" value="Unassembled WGS sequence"/>
</dbReference>
<feature type="transmembrane region" description="Helical" evidence="1">
    <location>
        <begin position="80"/>
        <end position="112"/>
    </location>
</feature>
<keyword evidence="1" id="KW-0812">Transmembrane</keyword>